<dbReference type="PROSITE" id="PS51192">
    <property type="entry name" value="HELICASE_ATP_BIND_1"/>
    <property type="match status" value="1"/>
</dbReference>
<dbReference type="InterPro" id="IPR038718">
    <property type="entry name" value="SNF2-like_sf"/>
</dbReference>
<dbReference type="InterPro" id="IPR027417">
    <property type="entry name" value="P-loop_NTPase"/>
</dbReference>
<accession>A0ABQ6AC81</accession>
<evidence type="ECO:0000313" key="4">
    <source>
        <dbReference type="EMBL" id="GLR68212.1"/>
    </source>
</evidence>
<dbReference type="Pfam" id="PF00271">
    <property type="entry name" value="Helicase_C"/>
    <property type="match status" value="1"/>
</dbReference>
<dbReference type="Gene3D" id="3.40.50.10810">
    <property type="entry name" value="Tandem AAA-ATPase domain"/>
    <property type="match status" value="1"/>
</dbReference>
<keyword evidence="1" id="KW-0378">Hydrolase</keyword>
<evidence type="ECO:0000259" key="2">
    <source>
        <dbReference type="PROSITE" id="PS51192"/>
    </source>
</evidence>
<dbReference type="InterPro" id="IPR000330">
    <property type="entry name" value="SNF2_N"/>
</dbReference>
<protein>
    <recommendedName>
        <fullName evidence="6">SNF2 family DNA or RNA helicase</fullName>
    </recommendedName>
</protein>
<evidence type="ECO:0000259" key="3">
    <source>
        <dbReference type="PROSITE" id="PS51194"/>
    </source>
</evidence>
<keyword evidence="5" id="KW-1185">Reference proteome</keyword>
<dbReference type="SMART" id="SM00487">
    <property type="entry name" value="DEXDc"/>
    <property type="match status" value="1"/>
</dbReference>
<organism evidence="4 5">
    <name type="scientific">Acidocella aquatica</name>
    <dbReference type="NCBI Taxonomy" id="1922313"/>
    <lineage>
        <taxon>Bacteria</taxon>
        <taxon>Pseudomonadati</taxon>
        <taxon>Pseudomonadota</taxon>
        <taxon>Alphaproteobacteria</taxon>
        <taxon>Acetobacterales</taxon>
        <taxon>Acidocellaceae</taxon>
        <taxon>Acidocella</taxon>
    </lineage>
</organism>
<dbReference type="SMART" id="SM00490">
    <property type="entry name" value="HELICc"/>
    <property type="match status" value="1"/>
</dbReference>
<dbReference type="CDD" id="cd18012">
    <property type="entry name" value="DEXQc_arch_SWI2_SNF2"/>
    <property type="match status" value="1"/>
</dbReference>
<comment type="caution">
    <text evidence="4">The sequence shown here is derived from an EMBL/GenBank/DDBJ whole genome shotgun (WGS) entry which is preliminary data.</text>
</comment>
<dbReference type="InterPro" id="IPR014001">
    <property type="entry name" value="Helicase_ATP-bd"/>
</dbReference>
<gene>
    <name evidence="4" type="ORF">GCM10010909_28930</name>
</gene>
<sequence>MPTNKSVFQDCLIRSGLRMPSGKAWSNGTINPVLDELQQAKLLTGDLACAPLLLHPVTIDAVASAQGQLMAEAVQRAFTLPVRSSSYGYSASFNFDLAQRLLRVAIYVNDEVAFRTYCDLFDQINTPYLTADFLPVAFQDATFSLDWVTSRHPVIQLALFEAKLAAAALGAVPDPALPTLLLHYRSLADRPEFAPVQLVLMSYDLRQARLDDVQRGLSEIQDMPPVVRAAMAGTLAFLQGDHGVAIEHFRTALKLRRKAVGKRKVFLDGVHGPFFIMAMLATNDGAYHGDIQSGLDAAAATPSHYGAGYAALQALLWLVQGLEAKASVLIRGLRAAMPTEPTSAACIALAEWFVDRERAGKFRDDSLARFTQLQSSVPLLARIFAELLTEVTPDATPYQAYLDSVGSGVILRFTRLVQFRAPWARALESLDAFLGGSAQKKLPGPGQRQARRLAWFVDFARWQIDVVEQTPRGQDGWTDGRPVALKRLYERDQKLDYLTDADIAALRTMRKDAGGWYGAVNYEFDAKRTVLALVGHPVVFEARQRARRIELVSYPLELVITAAGDGYRIALSHTASEATIFIEPETPTRYRVVEFPTRMLTANEILGPGGLVVPSAARDQVIAMVQRDNPTLPIRAEISEVVCASLQGETRPVIQITPHETGVRLNLVVRPFGDKGPAYIAGLGGRSVLAVIDEQQVRASRDLAREVSERAALIAGCPTLRDRAGTDIHEIMVDDLEGSLELLLELQAYAGPISTEWPEGRAMRVSGVGAKGLRLRVEKDRDWFNVTGDVTIDEGQVLEMQFLLDRLERTPGRFVALGDGQFIALTHQMRAQLAQLAGVSEAHKGGRRVHKFAAPALDNALAGNADVTVDTAWKQHVARIQKAAGWTPQVPANLQAELRDYQLEGFVWLSRLARWGAGACLADDMGLGKTVQAIAVMLERTAEGPILVVAPTSVCPNWISEIVRFAPTLNPLRFATATDRVALVAGLGKRDVLICSYGLLHQESDLLASRDWSMLVLDEAQAIKNAQTKRARASVEIRAGFRLALTGTPIENYLEELWSLFNVLNPGLLGSREAFQKRFALPIERDRDANARQTLRTLIRPFLLRRTKAAVLSELPPRTEQTITVEMSEGERVFYEALRQRALEKIEALEPEKGKRKIHILAEITRLRRACCNPALIDPGVGVPSAKLEAILELVDELLRNRHHALVFSQFVGHLALLRTALDAHGIAYEYLDGSTPSAERERRVAAFQAGGASLFLISLRAGGTGLNLTAADYVLHLDPWWNPAVEDQASDRAHRIGQDRPVTVYRLIMQDSIEEKILMLHRDKRDLANDLLEEGETTARLNEDELLELIRG</sequence>
<dbReference type="InterPro" id="IPR001650">
    <property type="entry name" value="Helicase_C-like"/>
</dbReference>
<dbReference type="SUPFAM" id="SSF52540">
    <property type="entry name" value="P-loop containing nucleoside triphosphate hydrolases"/>
    <property type="match status" value="2"/>
</dbReference>
<reference evidence="5" key="1">
    <citation type="journal article" date="2019" name="Int. J. Syst. Evol. Microbiol.">
        <title>The Global Catalogue of Microorganisms (GCM) 10K type strain sequencing project: providing services to taxonomists for standard genome sequencing and annotation.</title>
        <authorList>
            <consortium name="The Broad Institute Genomics Platform"/>
            <consortium name="The Broad Institute Genome Sequencing Center for Infectious Disease"/>
            <person name="Wu L."/>
            <person name="Ma J."/>
        </authorList>
    </citation>
    <scope>NUCLEOTIDE SEQUENCE [LARGE SCALE GENOMIC DNA]</scope>
    <source>
        <strain evidence="5">NBRC 112502</strain>
    </source>
</reference>
<dbReference type="Gene3D" id="3.40.50.300">
    <property type="entry name" value="P-loop containing nucleotide triphosphate hydrolases"/>
    <property type="match status" value="1"/>
</dbReference>
<dbReference type="Pfam" id="PF00176">
    <property type="entry name" value="SNF2-rel_dom"/>
    <property type="match status" value="1"/>
</dbReference>
<evidence type="ECO:0000313" key="5">
    <source>
        <dbReference type="Proteomes" id="UP001156641"/>
    </source>
</evidence>
<dbReference type="EMBL" id="BSOS01000081">
    <property type="protein sequence ID" value="GLR68212.1"/>
    <property type="molecule type" value="Genomic_DNA"/>
</dbReference>
<dbReference type="Proteomes" id="UP001156641">
    <property type="component" value="Unassembled WGS sequence"/>
</dbReference>
<evidence type="ECO:0008006" key="6">
    <source>
        <dbReference type="Google" id="ProtNLM"/>
    </source>
</evidence>
<dbReference type="InterPro" id="IPR049730">
    <property type="entry name" value="SNF2/RAD54-like_C"/>
</dbReference>
<dbReference type="PROSITE" id="PS51194">
    <property type="entry name" value="HELICASE_CTER"/>
    <property type="match status" value="1"/>
</dbReference>
<proteinExistence type="predicted"/>
<dbReference type="PANTHER" id="PTHR10799">
    <property type="entry name" value="SNF2/RAD54 HELICASE FAMILY"/>
    <property type="match status" value="1"/>
</dbReference>
<evidence type="ECO:0000256" key="1">
    <source>
        <dbReference type="ARBA" id="ARBA00022801"/>
    </source>
</evidence>
<name>A0ABQ6AC81_9PROT</name>
<feature type="domain" description="Helicase ATP-binding" evidence="2">
    <location>
        <begin position="910"/>
        <end position="1067"/>
    </location>
</feature>
<dbReference type="CDD" id="cd18793">
    <property type="entry name" value="SF2_C_SNF"/>
    <property type="match status" value="1"/>
</dbReference>
<feature type="domain" description="Helicase C-terminal" evidence="3">
    <location>
        <begin position="1187"/>
        <end position="1348"/>
    </location>
</feature>